<proteinExistence type="predicted"/>
<protein>
    <submittedName>
        <fullName evidence="1">Uncharacterized protein</fullName>
    </submittedName>
</protein>
<gene>
    <name evidence="1" type="ORF">GCM10009655_10340</name>
</gene>
<organism evidence="1 2">
    <name type="scientific">Rhodoglobus aureus</name>
    <dbReference type="NCBI Taxonomy" id="191497"/>
    <lineage>
        <taxon>Bacteria</taxon>
        <taxon>Bacillati</taxon>
        <taxon>Actinomycetota</taxon>
        <taxon>Actinomycetes</taxon>
        <taxon>Micrococcales</taxon>
        <taxon>Microbacteriaceae</taxon>
        <taxon>Rhodoglobus</taxon>
    </lineage>
</organism>
<name>A0ABN1VIK5_9MICO</name>
<dbReference type="EMBL" id="BAAAKW010000017">
    <property type="protein sequence ID" value="GAA1212984.1"/>
    <property type="molecule type" value="Genomic_DNA"/>
</dbReference>
<comment type="caution">
    <text evidence="1">The sequence shown here is derived from an EMBL/GenBank/DDBJ whole genome shotgun (WGS) entry which is preliminary data.</text>
</comment>
<accession>A0ABN1VIK5</accession>
<evidence type="ECO:0000313" key="2">
    <source>
        <dbReference type="Proteomes" id="UP001500943"/>
    </source>
</evidence>
<dbReference type="RefSeq" id="WP_343923795.1">
    <property type="nucleotide sequence ID" value="NZ_BAAAKW010000017.1"/>
</dbReference>
<dbReference type="Proteomes" id="UP001500943">
    <property type="component" value="Unassembled WGS sequence"/>
</dbReference>
<reference evidence="1 2" key="1">
    <citation type="journal article" date="2019" name="Int. J. Syst. Evol. Microbiol.">
        <title>The Global Catalogue of Microorganisms (GCM) 10K type strain sequencing project: providing services to taxonomists for standard genome sequencing and annotation.</title>
        <authorList>
            <consortium name="The Broad Institute Genomics Platform"/>
            <consortium name="The Broad Institute Genome Sequencing Center for Infectious Disease"/>
            <person name="Wu L."/>
            <person name="Ma J."/>
        </authorList>
    </citation>
    <scope>NUCLEOTIDE SEQUENCE [LARGE SCALE GENOMIC DNA]</scope>
    <source>
        <strain evidence="1 2">JCM 12762</strain>
    </source>
</reference>
<evidence type="ECO:0000313" key="1">
    <source>
        <dbReference type="EMBL" id="GAA1212984.1"/>
    </source>
</evidence>
<keyword evidence="2" id="KW-1185">Reference proteome</keyword>
<sequence>MTAEVLLPAPKRLSLPLSAQDIRALELIRGSAQHLSALPGRVSEQASEAELVHAVFEAGLARVREAIELAAYRELANDEEYTNYRTQRRAAASRRRAE</sequence>